<sequence length="420" mass="47121">MHSILFAAQIRICVTDATNPTLNAHAFHPRPLPHSHKAFLERVSFYLLSKYLPSGFATEDSFFVKNKMEEQNTSFSVFSDMLNISNGEEHINVDSLFTGRSMEHQTNFAEHSNSQSHIGSSICTSCATEFRGLLHRILVMLGENFVPLAGKVNNCESMVSTSHSMILEIRDRLNKNILGSENILMVPTPANKITLSNNGHDNGDSVEEIIVSHPPETVRLSPPTATTILPGQHNDAERFKKTRDVDESVACTVLTGVSSGKPPRHPNIRIERSQFVTGLRPVQKGTAPVKSKDDYLVYRSEVPGQAVQDPNQAQLIPLDFLMVLRPTAAMGFKREHCKFATFVFQDNLDQKANNMCEVIFKAGQFELSREQFHSLIPGRVIDAEVLLPVIDDDGTWFLMYFDIKRRRVYSLNALVPLTQR</sequence>
<organism evidence="1 2">
    <name type="scientific">Stylosanthes scabra</name>
    <dbReference type="NCBI Taxonomy" id="79078"/>
    <lineage>
        <taxon>Eukaryota</taxon>
        <taxon>Viridiplantae</taxon>
        <taxon>Streptophyta</taxon>
        <taxon>Embryophyta</taxon>
        <taxon>Tracheophyta</taxon>
        <taxon>Spermatophyta</taxon>
        <taxon>Magnoliopsida</taxon>
        <taxon>eudicotyledons</taxon>
        <taxon>Gunneridae</taxon>
        <taxon>Pentapetalae</taxon>
        <taxon>rosids</taxon>
        <taxon>fabids</taxon>
        <taxon>Fabales</taxon>
        <taxon>Fabaceae</taxon>
        <taxon>Papilionoideae</taxon>
        <taxon>50 kb inversion clade</taxon>
        <taxon>dalbergioids sensu lato</taxon>
        <taxon>Dalbergieae</taxon>
        <taxon>Pterocarpus clade</taxon>
        <taxon>Stylosanthes</taxon>
    </lineage>
</organism>
<name>A0ABU6VIK2_9FABA</name>
<dbReference type="EMBL" id="JASCZI010151294">
    <property type="protein sequence ID" value="MED6171783.1"/>
    <property type="molecule type" value="Genomic_DNA"/>
</dbReference>
<gene>
    <name evidence="1" type="ORF">PIB30_044001</name>
</gene>
<comment type="caution">
    <text evidence="1">The sequence shown here is derived from an EMBL/GenBank/DDBJ whole genome shotgun (WGS) entry which is preliminary data.</text>
</comment>
<evidence type="ECO:0000313" key="2">
    <source>
        <dbReference type="Proteomes" id="UP001341840"/>
    </source>
</evidence>
<reference evidence="1 2" key="1">
    <citation type="journal article" date="2023" name="Plants (Basel)">
        <title>Bridging the Gap: Combining Genomics and Transcriptomics Approaches to Understand Stylosanthes scabra, an Orphan Legume from the Brazilian Caatinga.</title>
        <authorList>
            <person name="Ferreira-Neto J.R.C."/>
            <person name="da Silva M.D."/>
            <person name="Binneck E."/>
            <person name="de Melo N.F."/>
            <person name="da Silva R.H."/>
            <person name="de Melo A.L.T.M."/>
            <person name="Pandolfi V."/>
            <person name="Bustamante F.O."/>
            <person name="Brasileiro-Vidal A.C."/>
            <person name="Benko-Iseppon A.M."/>
        </authorList>
    </citation>
    <scope>NUCLEOTIDE SEQUENCE [LARGE SCALE GENOMIC DNA]</scope>
    <source>
        <tissue evidence="1">Leaves</tissue>
    </source>
</reference>
<proteinExistence type="predicted"/>
<dbReference type="Proteomes" id="UP001341840">
    <property type="component" value="Unassembled WGS sequence"/>
</dbReference>
<accession>A0ABU6VIK2</accession>
<evidence type="ECO:0000313" key="1">
    <source>
        <dbReference type="EMBL" id="MED6171783.1"/>
    </source>
</evidence>
<keyword evidence="2" id="KW-1185">Reference proteome</keyword>
<protein>
    <submittedName>
        <fullName evidence="1">Uncharacterized protein</fullName>
    </submittedName>
</protein>